<evidence type="ECO:0000256" key="9">
    <source>
        <dbReference type="ARBA" id="ARBA00023136"/>
    </source>
</evidence>
<keyword evidence="8 13" id="KW-0333">Golgi apparatus</keyword>
<dbReference type="FunFam" id="3.90.550.10:FF:000053">
    <property type="entry name" value="Polypeptide N-acetylgalactosaminyltransferase"/>
    <property type="match status" value="1"/>
</dbReference>
<comment type="subcellular location">
    <subcellularLocation>
        <location evidence="2 13">Golgi apparatus membrane</location>
        <topology evidence="2 13">Single-pass type II membrane protein</topology>
    </subcellularLocation>
</comment>
<comment type="cofactor">
    <cofactor evidence="1 13">
        <name>Mn(2+)</name>
        <dbReference type="ChEBI" id="CHEBI:29035"/>
    </cofactor>
</comment>
<evidence type="ECO:0000256" key="13">
    <source>
        <dbReference type="RuleBase" id="RU361242"/>
    </source>
</evidence>
<keyword evidence="7" id="KW-1133">Transmembrane helix</keyword>
<dbReference type="GO" id="GO:0006493">
    <property type="term" value="P:protein O-linked glycosylation"/>
    <property type="evidence" value="ECO:0007669"/>
    <property type="project" value="TreeGrafter"/>
</dbReference>
<keyword evidence="10 13" id="KW-1015">Disulfide bond</keyword>
<evidence type="ECO:0000256" key="5">
    <source>
        <dbReference type="ARBA" id="ARBA00022734"/>
    </source>
</evidence>
<evidence type="ECO:0000256" key="6">
    <source>
        <dbReference type="ARBA" id="ARBA00022968"/>
    </source>
</evidence>
<evidence type="ECO:0000313" key="15">
    <source>
        <dbReference type="EnsemblMetazoa" id="G32138.1:cds"/>
    </source>
</evidence>
<keyword evidence="13" id="KW-0808">Transferase</keyword>
<dbReference type="Gene3D" id="2.80.10.50">
    <property type="match status" value="1"/>
</dbReference>
<dbReference type="PROSITE" id="PS50231">
    <property type="entry name" value="RICIN_B_LECTIN"/>
    <property type="match status" value="1"/>
</dbReference>
<dbReference type="AlphaFoldDB" id="A0A8W8MAR0"/>
<comment type="similarity">
    <text evidence="3 13">Belongs to the glycosyltransferase 2 family. GalNAc-T subfamily.</text>
</comment>
<dbReference type="SMART" id="SM00458">
    <property type="entry name" value="RICIN"/>
    <property type="match status" value="1"/>
</dbReference>
<keyword evidence="13" id="KW-0328">Glycosyltransferase</keyword>
<evidence type="ECO:0000256" key="8">
    <source>
        <dbReference type="ARBA" id="ARBA00023034"/>
    </source>
</evidence>
<reference evidence="15" key="1">
    <citation type="submission" date="2022-08" db="UniProtKB">
        <authorList>
            <consortium name="EnsemblMetazoa"/>
        </authorList>
    </citation>
    <scope>IDENTIFICATION</scope>
    <source>
        <strain evidence="15">05x7-T-G4-1.051#20</strain>
    </source>
</reference>
<keyword evidence="4" id="KW-0812">Transmembrane</keyword>
<dbReference type="PANTHER" id="PTHR11675:SF131">
    <property type="entry name" value="POLYPEPTIDE N-ACETYLGALACTOSAMINYLTRANSFERASE 9-RELATED"/>
    <property type="match status" value="1"/>
</dbReference>
<dbReference type="GO" id="GO:0004653">
    <property type="term" value="F:polypeptide N-acetylgalactosaminyltransferase activity"/>
    <property type="evidence" value="ECO:0007669"/>
    <property type="project" value="TreeGrafter"/>
</dbReference>
<dbReference type="InterPro" id="IPR035992">
    <property type="entry name" value="Ricin_B-like_lectins"/>
</dbReference>
<evidence type="ECO:0000256" key="10">
    <source>
        <dbReference type="ARBA" id="ARBA00023157"/>
    </source>
</evidence>
<dbReference type="SUPFAM" id="SSF53448">
    <property type="entry name" value="Nucleotide-diphospho-sugar transferases"/>
    <property type="match status" value="1"/>
</dbReference>
<organism evidence="15 16">
    <name type="scientific">Magallana gigas</name>
    <name type="common">Pacific oyster</name>
    <name type="synonym">Crassostrea gigas</name>
    <dbReference type="NCBI Taxonomy" id="29159"/>
    <lineage>
        <taxon>Eukaryota</taxon>
        <taxon>Metazoa</taxon>
        <taxon>Spiralia</taxon>
        <taxon>Lophotrochozoa</taxon>
        <taxon>Mollusca</taxon>
        <taxon>Bivalvia</taxon>
        <taxon>Autobranchia</taxon>
        <taxon>Pteriomorphia</taxon>
        <taxon>Ostreida</taxon>
        <taxon>Ostreoidea</taxon>
        <taxon>Ostreidae</taxon>
        <taxon>Magallana</taxon>
    </lineage>
</organism>
<dbReference type="PANTHER" id="PTHR11675">
    <property type="entry name" value="N-ACETYLGALACTOSAMINYLTRANSFERASE"/>
    <property type="match status" value="1"/>
</dbReference>
<keyword evidence="16" id="KW-1185">Reference proteome</keyword>
<protein>
    <recommendedName>
        <fullName evidence="13">Polypeptide N-acetylgalactosaminyltransferase</fullName>
        <ecNumber evidence="13">2.4.1.-</ecNumber>
    </recommendedName>
    <alternativeName>
        <fullName evidence="13">Protein-UDP acetylgalactosaminyltransferase</fullName>
    </alternativeName>
</protein>
<dbReference type="Gene3D" id="3.90.550.10">
    <property type="entry name" value="Spore Coat Polysaccharide Biosynthesis Protein SpsA, Chain A"/>
    <property type="match status" value="1"/>
</dbReference>
<dbReference type="EnsemblMetazoa" id="G32138.1">
    <property type="protein sequence ID" value="G32138.1:cds"/>
    <property type="gene ID" value="G32138"/>
</dbReference>
<keyword evidence="11" id="KW-0325">Glycoprotein</keyword>
<evidence type="ECO:0000256" key="3">
    <source>
        <dbReference type="ARBA" id="ARBA00005680"/>
    </source>
</evidence>
<dbReference type="InterPro" id="IPR029044">
    <property type="entry name" value="Nucleotide-diphossugar_trans"/>
</dbReference>
<evidence type="ECO:0000256" key="11">
    <source>
        <dbReference type="ARBA" id="ARBA00023180"/>
    </source>
</evidence>
<dbReference type="GO" id="GO:0000139">
    <property type="term" value="C:Golgi membrane"/>
    <property type="evidence" value="ECO:0007669"/>
    <property type="project" value="UniProtKB-SubCell"/>
</dbReference>
<dbReference type="EC" id="2.4.1.-" evidence="13"/>
<keyword evidence="9" id="KW-0472">Membrane</keyword>
<keyword evidence="5 13" id="KW-0430">Lectin</keyword>
<dbReference type="CDD" id="cd02510">
    <property type="entry name" value="pp-GalNAc-T"/>
    <property type="match status" value="1"/>
</dbReference>
<dbReference type="Pfam" id="PF00535">
    <property type="entry name" value="Glycos_transf_2"/>
    <property type="match status" value="1"/>
</dbReference>
<evidence type="ECO:0000256" key="12">
    <source>
        <dbReference type="ARBA" id="ARBA00023211"/>
    </source>
</evidence>
<dbReference type="SUPFAM" id="SSF50370">
    <property type="entry name" value="Ricin B-like lectins"/>
    <property type="match status" value="1"/>
</dbReference>
<evidence type="ECO:0000256" key="7">
    <source>
        <dbReference type="ARBA" id="ARBA00022989"/>
    </source>
</evidence>
<dbReference type="InterPro" id="IPR000772">
    <property type="entry name" value="Ricin_B_lectin"/>
</dbReference>
<feature type="domain" description="Ricin B lectin" evidence="14">
    <location>
        <begin position="575"/>
        <end position="686"/>
    </location>
</feature>
<dbReference type="InterPro" id="IPR001173">
    <property type="entry name" value="Glyco_trans_2-like"/>
</dbReference>
<evidence type="ECO:0000313" key="16">
    <source>
        <dbReference type="Proteomes" id="UP000005408"/>
    </source>
</evidence>
<sequence length="698" mass="81289">MRFVCTRCHRWIQKKIWRRQGDIWMRPDQFLSAWIFHCLDRLHDRRWQSCMSGKDFCRSAVWFLTRELWVANVIKKPDKIGHLRDHLNKPHFNQSVLLKRQENLKRKEILRKWKKELSFKAMSKDVNRNSESQQIQNSSGFKSPAIARDHEKQPINSKYLVQRNSSIVKEKNTTLVSVKVSERDRLRHLEKLAPPDAPGEFGNPVQIDRRKLSPEQQKRYDELFKRNSFNQYASDMISVHRRLPDIRNPSCKQETYPENLPSTSIIICFHNEAWSVLLRTVHSILNRSPLHLIHEILLVDDFSDLEFLKTELDEYLAENGKGKVRVVRTPKREGLIRARLLGYGEATGEILTFLDSHIECFPGWLEPLLARVAENHTRVVAPVIDMISDRSLACGGNEIGNLGTFEIANMGFNWLTLNKTEKAKHGQSEPWKTPTIAGGLFSMNRAYFTKMGTYDHGMDIWGGENLEISFRVWMCGGSLEIHPCSHVAHLFRSMSPYKWGKSFRDILRKNAVRTAEVWMDEYKHIYYERLNYDLGDFGDVTDRKDLRNRLGCKSFGWYLKTMLPDMKLPETALYSGEVRNMEKGMCLDTMGTTAGNKFQAIPCHHQGGNQFFRFTVNGHIERDSACLTDQDGSLLYVLCKRNVTKWEYTQEKEIRVQNTDKCLTLSSRTLSVLPCNNGLNQKWTWTRKINKDDNVVVK</sequence>
<proteinExistence type="inferred from homology"/>
<evidence type="ECO:0000256" key="4">
    <source>
        <dbReference type="ARBA" id="ARBA00022692"/>
    </source>
</evidence>
<dbReference type="InterPro" id="IPR045885">
    <property type="entry name" value="GalNAc-T"/>
</dbReference>
<evidence type="ECO:0000256" key="1">
    <source>
        <dbReference type="ARBA" id="ARBA00001936"/>
    </source>
</evidence>
<comment type="pathway">
    <text evidence="13">Protein modification; protein glycosylation.</text>
</comment>
<accession>A0A8W8MAR0</accession>
<evidence type="ECO:0000259" key="14">
    <source>
        <dbReference type="SMART" id="SM00458"/>
    </source>
</evidence>
<evidence type="ECO:0000256" key="2">
    <source>
        <dbReference type="ARBA" id="ARBA00004323"/>
    </source>
</evidence>
<name>A0A8W8MAR0_MAGGI</name>
<keyword evidence="6" id="KW-0735">Signal-anchor</keyword>
<dbReference type="Pfam" id="PF00652">
    <property type="entry name" value="Ricin_B_lectin"/>
    <property type="match status" value="1"/>
</dbReference>
<dbReference type="GO" id="GO:0030246">
    <property type="term" value="F:carbohydrate binding"/>
    <property type="evidence" value="ECO:0007669"/>
    <property type="project" value="UniProtKB-KW"/>
</dbReference>
<keyword evidence="12 13" id="KW-0464">Manganese</keyword>
<dbReference type="Proteomes" id="UP000005408">
    <property type="component" value="Unassembled WGS sequence"/>
</dbReference>